<dbReference type="RefSeq" id="WP_196078136.1">
    <property type="nucleotide sequence ID" value="NZ_JADPVI010000001.1"/>
</dbReference>
<name>A0ABS0F773_9FLAO</name>
<evidence type="ECO:0000313" key="2">
    <source>
        <dbReference type="Proteomes" id="UP000660070"/>
    </source>
</evidence>
<sequence length="293" mass="33525">MKKILIASILIISIGSCSQKKNNKIAGESSDSKKTQIKGENQKDGLYKTFENDDHKYGIIDEKGNIVIEPNYDGLEKRSDFYYLTHADNKKDNFVWLDVQNKKLIILPKFAEYHLNIKNNIDVVYDNDQKMGVVQNGSKIIIPFIYQSIEKFGKHIFAKNVETSSVDLFDDALKKIDDHVALKDAILLSDQSKLVVVTDLKDKMGIMNFDLKLVVPFEYSSIVPYTFDDKYFIISKKNIEGKPLFGIMDDKFNIIIPLTYDFIDESDSAEKELDVTEGKSTISVLFTDFIKKK</sequence>
<dbReference type="Proteomes" id="UP000660070">
    <property type="component" value="Unassembled WGS sequence"/>
</dbReference>
<dbReference type="EMBL" id="JADPVI010000001">
    <property type="protein sequence ID" value="MBF8455561.1"/>
    <property type="molecule type" value="Genomic_DNA"/>
</dbReference>
<dbReference type="InterPro" id="IPR032774">
    <property type="entry name" value="WG_beta_rep"/>
</dbReference>
<accession>A0ABS0F773</accession>
<protein>
    <submittedName>
        <fullName evidence="1">WG repeat-containing protein</fullName>
    </submittedName>
</protein>
<dbReference type="Pfam" id="PF14903">
    <property type="entry name" value="WG_beta_rep"/>
    <property type="match status" value="2"/>
</dbReference>
<reference evidence="1 2" key="1">
    <citation type="submission" date="2020-11" db="EMBL/GenBank/DDBJ databases">
        <title>Kaistella gelatinilytica sp. nov., a flavobacterium isolated from Antarctic Soil.</title>
        <authorList>
            <person name="Li J."/>
        </authorList>
    </citation>
    <scope>NUCLEOTIDE SEQUENCE [LARGE SCALE GENOMIC DNA]</scope>
    <source>
        <strain evidence="1 2">G5-32</strain>
    </source>
</reference>
<proteinExistence type="predicted"/>
<dbReference type="PROSITE" id="PS51257">
    <property type="entry name" value="PROKAR_LIPOPROTEIN"/>
    <property type="match status" value="1"/>
</dbReference>
<gene>
    <name evidence="1" type="ORF">IV494_00060</name>
</gene>
<comment type="caution">
    <text evidence="1">The sequence shown here is derived from an EMBL/GenBank/DDBJ whole genome shotgun (WGS) entry which is preliminary data.</text>
</comment>
<evidence type="ECO:0000313" key="1">
    <source>
        <dbReference type="EMBL" id="MBF8455561.1"/>
    </source>
</evidence>
<organism evidence="1 2">
    <name type="scientific">Kaistella gelatinilytica</name>
    <dbReference type="NCBI Taxonomy" id="2787636"/>
    <lineage>
        <taxon>Bacteria</taxon>
        <taxon>Pseudomonadati</taxon>
        <taxon>Bacteroidota</taxon>
        <taxon>Flavobacteriia</taxon>
        <taxon>Flavobacteriales</taxon>
        <taxon>Weeksellaceae</taxon>
        <taxon>Chryseobacterium group</taxon>
        <taxon>Kaistella</taxon>
    </lineage>
</organism>
<keyword evidence="2" id="KW-1185">Reference proteome</keyword>